<dbReference type="InterPro" id="IPR036438">
    <property type="entry name" value="Insulin-like_sf"/>
</dbReference>
<comment type="subcellular location">
    <subcellularLocation>
        <location evidence="6">Secreted</location>
    </subcellularLocation>
</comment>
<reference evidence="10" key="1">
    <citation type="journal article" date="2021" name="Elife">
        <title>Highly contiguous assemblies of 101 drosophilid genomes.</title>
        <authorList>
            <person name="Kim B.Y."/>
            <person name="Wang J.R."/>
            <person name="Miller D.E."/>
            <person name="Barmina O."/>
            <person name="Delaney E."/>
            <person name="Thompson A."/>
            <person name="Comeault A.A."/>
            <person name="Peede D."/>
            <person name="D'Agostino E.R."/>
            <person name="Pelaez J."/>
            <person name="Aguilar J.M."/>
            <person name="Haji D."/>
            <person name="Matsunaga T."/>
            <person name="Armstrong E.E."/>
            <person name="Zych M."/>
            <person name="Ogawa Y."/>
            <person name="Stamenkovic-Radak M."/>
            <person name="Jelic M."/>
            <person name="Veselinovic M.S."/>
            <person name="Tanaskovic M."/>
            <person name="Eric P."/>
            <person name="Gao J.J."/>
            <person name="Katoh T.K."/>
            <person name="Toda M.J."/>
            <person name="Watabe H."/>
            <person name="Watada M."/>
            <person name="Davis J.S."/>
            <person name="Moyle L.C."/>
            <person name="Manoli G."/>
            <person name="Bertolini E."/>
            <person name="Kostal V."/>
            <person name="Hawley R.S."/>
            <person name="Takahashi A."/>
            <person name="Jones C.D."/>
            <person name="Price D.K."/>
            <person name="Whiteman N."/>
            <person name="Kopp A."/>
            <person name="Matute D.R."/>
            <person name="Petrov D.A."/>
        </authorList>
    </citation>
    <scope>NUCLEOTIDE SEQUENCE [LARGE SCALE GENOMIC DNA]</scope>
</reference>
<reference evidence="11" key="2">
    <citation type="submission" date="2025-04" db="UniProtKB">
        <authorList>
            <consortium name="RefSeq"/>
        </authorList>
    </citation>
    <scope>IDENTIFICATION</scope>
</reference>
<name>A0A6P4EW32_DRORH</name>
<feature type="signal peptide" evidence="7">
    <location>
        <begin position="1"/>
        <end position="32"/>
    </location>
</feature>
<dbReference type="EnsemblMetazoa" id="XM_017121807.2">
    <property type="protein sequence ID" value="XP_016977296.1"/>
    <property type="gene ID" value="LOC108043223"/>
</dbReference>
<evidence type="ECO:0000256" key="1">
    <source>
        <dbReference type="ARBA" id="ARBA00009034"/>
    </source>
</evidence>
<feature type="chain" id="PRO_5027932163" evidence="7">
    <location>
        <begin position="33"/>
        <end position="155"/>
    </location>
</feature>
<dbReference type="InterPro" id="IPR016179">
    <property type="entry name" value="Insulin-like"/>
</dbReference>
<protein>
    <submittedName>
        <fullName evidence="11">Probable insulin-like peptide 1</fullName>
    </submittedName>
</protein>
<dbReference type="GO" id="GO:0005576">
    <property type="term" value="C:extracellular region"/>
    <property type="evidence" value="ECO:0007669"/>
    <property type="project" value="UniProtKB-SubCell"/>
</dbReference>
<dbReference type="InterPro" id="IPR022352">
    <property type="entry name" value="Ins/IGF/rlx"/>
</dbReference>
<keyword evidence="10" id="KW-1185">Reference proteome</keyword>
<reference evidence="9" key="3">
    <citation type="submission" date="2025-05" db="UniProtKB">
        <authorList>
            <consortium name="EnsemblMetazoa"/>
        </authorList>
    </citation>
    <scope>IDENTIFICATION</scope>
</reference>
<dbReference type="InterPro" id="IPR022353">
    <property type="entry name" value="Insulin_CS"/>
</dbReference>
<feature type="domain" description="Insulin-like" evidence="8">
    <location>
        <begin position="40"/>
        <end position="152"/>
    </location>
</feature>
<sequence length="155" mass="16239">MFCKDNGAVHGLRLLQLLIATILAAVLVMASGHQLPPGSHKLCGSALSDAMDVVCAHGYNSLPQKRGVPSSSSSGDEENEWQSLAGALTGTGVGVGAGAAVGYGYSFSPLLTNLYGAEVLIKTRRHRRHLPGGVYDECCVKSCSYEELAAYCLPK</sequence>
<dbReference type="SMART" id="SM00078">
    <property type="entry name" value="IlGF"/>
    <property type="match status" value="1"/>
</dbReference>
<dbReference type="RefSeq" id="XP_016977296.1">
    <property type="nucleotide sequence ID" value="XM_017121807.1"/>
</dbReference>
<evidence type="ECO:0000256" key="2">
    <source>
        <dbReference type="ARBA" id="ARBA00011207"/>
    </source>
</evidence>
<evidence type="ECO:0000256" key="6">
    <source>
        <dbReference type="RuleBase" id="RU000406"/>
    </source>
</evidence>
<comment type="subunit">
    <text evidence="2">Heterodimer of a B chain and an A chain linked by two disulfide bonds.</text>
</comment>
<evidence type="ECO:0000313" key="9">
    <source>
        <dbReference type="EnsemblMetazoa" id="XP_016977296.1"/>
    </source>
</evidence>
<dbReference type="PANTHER" id="PTHR13647:SF4">
    <property type="entry name" value="INSULIN-LIKE PEPTIDE 1-RELATED"/>
    <property type="match status" value="1"/>
</dbReference>
<keyword evidence="6" id="KW-0964">Secreted</keyword>
<dbReference type="PRINTS" id="PR00276">
    <property type="entry name" value="INSULINFAMLY"/>
</dbReference>
<comment type="similarity">
    <text evidence="1 6">Belongs to the insulin family.</text>
</comment>
<dbReference type="CTD" id="39149"/>
<dbReference type="Pfam" id="PF00049">
    <property type="entry name" value="Insulin"/>
    <property type="match status" value="1"/>
</dbReference>
<dbReference type="GO" id="GO:0005179">
    <property type="term" value="F:hormone activity"/>
    <property type="evidence" value="ECO:0007669"/>
    <property type="project" value="InterPro"/>
</dbReference>
<organism evidence="11">
    <name type="scientific">Drosophila rhopaloa</name>
    <name type="common">Fruit fly</name>
    <dbReference type="NCBI Taxonomy" id="1041015"/>
    <lineage>
        <taxon>Eukaryota</taxon>
        <taxon>Metazoa</taxon>
        <taxon>Ecdysozoa</taxon>
        <taxon>Arthropoda</taxon>
        <taxon>Hexapoda</taxon>
        <taxon>Insecta</taxon>
        <taxon>Pterygota</taxon>
        <taxon>Neoptera</taxon>
        <taxon>Endopterygota</taxon>
        <taxon>Diptera</taxon>
        <taxon>Brachycera</taxon>
        <taxon>Muscomorpha</taxon>
        <taxon>Ephydroidea</taxon>
        <taxon>Drosophilidae</taxon>
        <taxon>Drosophila</taxon>
        <taxon>Sophophora</taxon>
    </lineage>
</organism>
<dbReference type="GeneID" id="108043223"/>
<evidence type="ECO:0000256" key="7">
    <source>
        <dbReference type="SAM" id="SignalP"/>
    </source>
</evidence>
<dbReference type="Gene3D" id="1.10.100.10">
    <property type="entry name" value="Insulin-like"/>
    <property type="match status" value="1"/>
</dbReference>
<dbReference type="SUPFAM" id="SSF56994">
    <property type="entry name" value="Insulin-like"/>
    <property type="match status" value="1"/>
</dbReference>
<dbReference type="AlphaFoldDB" id="A0A6P4EW32"/>
<proteinExistence type="inferred from homology"/>
<accession>A0A6P4EW32</accession>
<keyword evidence="4 7" id="KW-0732">Signal</keyword>
<evidence type="ECO:0000256" key="4">
    <source>
        <dbReference type="ARBA" id="ARBA00022729"/>
    </source>
</evidence>
<dbReference type="PROSITE" id="PS00262">
    <property type="entry name" value="INSULIN"/>
    <property type="match status" value="1"/>
</dbReference>
<evidence type="ECO:0000256" key="5">
    <source>
        <dbReference type="ARBA" id="ARBA00023157"/>
    </source>
</evidence>
<dbReference type="Proteomes" id="UP001652680">
    <property type="component" value="Unassembled WGS sequence"/>
</dbReference>
<evidence type="ECO:0000313" key="11">
    <source>
        <dbReference type="RefSeq" id="XP_016977296.1"/>
    </source>
</evidence>
<dbReference type="OrthoDB" id="10019596at2759"/>
<gene>
    <name evidence="11" type="primary">LOC108043223</name>
    <name evidence="9" type="synonym">108043223</name>
</gene>
<evidence type="ECO:0000259" key="8">
    <source>
        <dbReference type="SMART" id="SM00078"/>
    </source>
</evidence>
<dbReference type="PANTHER" id="PTHR13647">
    <property type="entry name" value="INSULIN-LIKE PEPTIDE 2-RELATED"/>
    <property type="match status" value="1"/>
</dbReference>
<evidence type="ECO:0000256" key="3">
    <source>
        <dbReference type="ARBA" id="ARBA00022685"/>
    </source>
</evidence>
<keyword evidence="5" id="KW-1015">Disulfide bond</keyword>
<keyword evidence="3" id="KW-0165">Cleavage on pair of basic residues</keyword>
<evidence type="ECO:0000313" key="10">
    <source>
        <dbReference type="Proteomes" id="UP001652680"/>
    </source>
</evidence>
<dbReference type="CDD" id="cd04366">
    <property type="entry name" value="IlGF_insulin_bombyxin_like"/>
    <property type="match status" value="1"/>
</dbReference>